<dbReference type="PANTHER" id="PTHR12197:SF251">
    <property type="entry name" value="EG:BACR7C10.4 PROTEIN"/>
    <property type="match status" value="1"/>
</dbReference>
<dbReference type="Gene3D" id="1.10.220.160">
    <property type="match status" value="1"/>
</dbReference>
<evidence type="ECO:0000256" key="2">
    <source>
        <dbReference type="ARBA" id="ARBA00022771"/>
    </source>
</evidence>
<dbReference type="GO" id="GO:0005634">
    <property type="term" value="C:nucleus"/>
    <property type="evidence" value="ECO:0007669"/>
    <property type="project" value="TreeGrafter"/>
</dbReference>
<keyword evidence="1" id="KW-0479">Metal-binding</keyword>
<dbReference type="Gene3D" id="6.10.140.2220">
    <property type="match status" value="1"/>
</dbReference>
<sequence length="538" mass="60830">MPLESEDVEVNQSHIGGAGRGLFARKDFAPGDLVLSIDRPLFAELETDRLLDTCAWCFQRGATDPIEKAQSAAMGLPSGFIEVKSCTGCRKVSYCSKTCQSKAWKREHKYECKVLGVNDRPDLPHHVRGVVKLLGRLNGDPGFTETVQDILKFRPAGEPGGLDKFSSLDKQRFDDFQMLGHAAFHYAGEPKIPNTEAKSASKALMFNIMSNTFQLSSSLDDINLGSGFDPVICSANHSCDPNTVLAFNQPKTLLRALKPIKKGEEIYLKYTEVTDPSKLRQADLKEKYLFTCQCSKCKEGQTLAEDTFVGIPEKLPSEYCELADKLARTHASRLERHSVPVDDSTTKRRLSAMQAEAFAVYENEQSSIEDVRKALQMCVTSGMWTWTRQPVPHLFRRLFSLYLDSAEPYRAFRVGIKMYFEITPELHPQPFYPDRLINTWALSTLTNVLCGPMHQEIYQEMAKSGLELRVIYFRFLFDVYDHMDQMYGFDSPFGRVVKNTYKQIMVGVGHSEADIREKVEKAWQNLEMVARGLDVSSL</sequence>
<keyword evidence="3" id="KW-0862">Zinc</keyword>
<organism evidence="7 8">
    <name type="scientific">Anthostomella pinea</name>
    <dbReference type="NCBI Taxonomy" id="933095"/>
    <lineage>
        <taxon>Eukaryota</taxon>
        <taxon>Fungi</taxon>
        <taxon>Dikarya</taxon>
        <taxon>Ascomycota</taxon>
        <taxon>Pezizomycotina</taxon>
        <taxon>Sordariomycetes</taxon>
        <taxon>Xylariomycetidae</taxon>
        <taxon>Xylariales</taxon>
        <taxon>Xylariaceae</taxon>
        <taxon>Anthostomella</taxon>
    </lineage>
</organism>
<dbReference type="InterPro" id="IPR046341">
    <property type="entry name" value="SET_dom_sf"/>
</dbReference>
<dbReference type="Gene3D" id="2.170.270.10">
    <property type="entry name" value="SET domain"/>
    <property type="match status" value="1"/>
</dbReference>
<name>A0AAI8VRJ9_9PEZI</name>
<dbReference type="GO" id="GO:0008270">
    <property type="term" value="F:zinc ion binding"/>
    <property type="evidence" value="ECO:0007669"/>
    <property type="project" value="UniProtKB-KW"/>
</dbReference>
<comment type="caution">
    <text evidence="7">The sequence shown here is derived from an EMBL/GenBank/DDBJ whole genome shotgun (WGS) entry which is preliminary data.</text>
</comment>
<dbReference type="InterPro" id="IPR001214">
    <property type="entry name" value="SET_dom"/>
</dbReference>
<evidence type="ECO:0000313" key="7">
    <source>
        <dbReference type="EMBL" id="CAJ2509772.1"/>
    </source>
</evidence>
<evidence type="ECO:0000256" key="3">
    <source>
        <dbReference type="ARBA" id="ARBA00022833"/>
    </source>
</evidence>
<dbReference type="SMART" id="SM00317">
    <property type="entry name" value="SET"/>
    <property type="match status" value="1"/>
</dbReference>
<dbReference type="EMBL" id="CAUWAG010000013">
    <property type="protein sequence ID" value="CAJ2509772.1"/>
    <property type="molecule type" value="Genomic_DNA"/>
</dbReference>
<feature type="domain" description="MYND-type" evidence="6">
    <location>
        <begin position="54"/>
        <end position="112"/>
    </location>
</feature>
<dbReference type="PROSITE" id="PS50280">
    <property type="entry name" value="SET"/>
    <property type="match status" value="1"/>
</dbReference>
<dbReference type="InterPro" id="IPR002893">
    <property type="entry name" value="Znf_MYND"/>
</dbReference>
<dbReference type="Proteomes" id="UP001295740">
    <property type="component" value="Unassembled WGS sequence"/>
</dbReference>
<evidence type="ECO:0000256" key="1">
    <source>
        <dbReference type="ARBA" id="ARBA00022723"/>
    </source>
</evidence>
<dbReference type="InterPro" id="IPR050869">
    <property type="entry name" value="H3K4_H4K5_MeTrfase"/>
</dbReference>
<dbReference type="Pfam" id="PF00856">
    <property type="entry name" value="SET"/>
    <property type="match status" value="1"/>
</dbReference>
<dbReference type="CDD" id="cd20071">
    <property type="entry name" value="SET_SMYD"/>
    <property type="match status" value="1"/>
</dbReference>
<evidence type="ECO:0000256" key="4">
    <source>
        <dbReference type="PROSITE-ProRule" id="PRU00134"/>
    </source>
</evidence>
<protein>
    <submittedName>
        <fullName evidence="7">Uu.00g056720.m01.CDS01</fullName>
    </submittedName>
</protein>
<evidence type="ECO:0000259" key="6">
    <source>
        <dbReference type="PROSITE" id="PS50865"/>
    </source>
</evidence>
<dbReference type="SUPFAM" id="SSF82199">
    <property type="entry name" value="SET domain"/>
    <property type="match status" value="1"/>
</dbReference>
<keyword evidence="2 4" id="KW-0863">Zinc-finger</keyword>
<evidence type="ECO:0000313" key="8">
    <source>
        <dbReference type="Proteomes" id="UP001295740"/>
    </source>
</evidence>
<dbReference type="PROSITE" id="PS50865">
    <property type="entry name" value="ZF_MYND_2"/>
    <property type="match status" value="1"/>
</dbReference>
<dbReference type="PANTHER" id="PTHR12197">
    <property type="entry name" value="HISTONE-LYSINE N-METHYLTRANSFERASE SMYD"/>
    <property type="match status" value="1"/>
</dbReference>
<dbReference type="Pfam" id="PF01753">
    <property type="entry name" value="zf-MYND"/>
    <property type="match status" value="1"/>
</dbReference>
<evidence type="ECO:0000259" key="5">
    <source>
        <dbReference type="PROSITE" id="PS50280"/>
    </source>
</evidence>
<reference evidence="7" key="1">
    <citation type="submission" date="2023-10" db="EMBL/GenBank/DDBJ databases">
        <authorList>
            <person name="Hackl T."/>
        </authorList>
    </citation>
    <scope>NUCLEOTIDE SEQUENCE</scope>
</reference>
<proteinExistence type="predicted"/>
<dbReference type="SUPFAM" id="SSF144232">
    <property type="entry name" value="HIT/MYND zinc finger-like"/>
    <property type="match status" value="1"/>
</dbReference>
<accession>A0AAI8VRJ9</accession>
<gene>
    <name evidence="7" type="ORF">KHLLAP_LOCUS10240</name>
</gene>
<dbReference type="AlphaFoldDB" id="A0AAI8VRJ9"/>
<keyword evidence="8" id="KW-1185">Reference proteome</keyword>
<feature type="domain" description="SET" evidence="5">
    <location>
        <begin position="6"/>
        <end position="271"/>
    </location>
</feature>